<dbReference type="Proteomes" id="UP000187406">
    <property type="component" value="Unassembled WGS sequence"/>
</dbReference>
<dbReference type="SUPFAM" id="SSF50405">
    <property type="entry name" value="Actin-crosslinking proteins"/>
    <property type="match status" value="1"/>
</dbReference>
<dbReference type="InterPro" id="IPR057232">
    <property type="entry name" value="DUF7910"/>
</dbReference>
<evidence type="ECO:0000313" key="2">
    <source>
        <dbReference type="EMBL" id="GAV90237.1"/>
    </source>
</evidence>
<gene>
    <name evidence="2" type="ORF">CFOL_v3_33646</name>
</gene>
<dbReference type="InParanoid" id="A0A1Q3DCM6"/>
<name>A0A1Q3DCM6_CEPFO</name>
<evidence type="ECO:0000259" key="1">
    <source>
        <dbReference type="Pfam" id="PF25490"/>
    </source>
</evidence>
<comment type="caution">
    <text evidence="2">The sequence shown here is derived from an EMBL/GenBank/DDBJ whole genome shotgun (WGS) entry which is preliminary data.</text>
</comment>
<dbReference type="InterPro" id="IPR008999">
    <property type="entry name" value="Actin-crosslinking"/>
</dbReference>
<dbReference type="AlphaFoldDB" id="A0A1Q3DCM6"/>
<sequence>MEPPSLYGHPVLKSIFAPRTVEGRKLLPIDHMLHFVNILCIRQPMKKKSISRYLMGLDGENNLVALSNKLGNSEMFAIVRNQYDPDRVRIRAPNGLFLRVNFLYSFTVKSIFSLQLSLHFLIFSLPPHALIHSVH</sequence>
<proteinExistence type="predicted"/>
<accession>A0A1Q3DCM6</accession>
<organism evidence="2 3">
    <name type="scientific">Cephalotus follicularis</name>
    <name type="common">Albany pitcher plant</name>
    <dbReference type="NCBI Taxonomy" id="3775"/>
    <lineage>
        <taxon>Eukaryota</taxon>
        <taxon>Viridiplantae</taxon>
        <taxon>Streptophyta</taxon>
        <taxon>Embryophyta</taxon>
        <taxon>Tracheophyta</taxon>
        <taxon>Spermatophyta</taxon>
        <taxon>Magnoliopsida</taxon>
        <taxon>eudicotyledons</taxon>
        <taxon>Gunneridae</taxon>
        <taxon>Pentapetalae</taxon>
        <taxon>rosids</taxon>
        <taxon>fabids</taxon>
        <taxon>Oxalidales</taxon>
        <taxon>Cephalotaceae</taxon>
        <taxon>Cephalotus</taxon>
    </lineage>
</organism>
<dbReference type="Pfam" id="PF25490">
    <property type="entry name" value="DUF7910"/>
    <property type="match status" value="1"/>
</dbReference>
<feature type="domain" description="DUF7910" evidence="1">
    <location>
        <begin position="55"/>
        <end position="106"/>
    </location>
</feature>
<evidence type="ECO:0000313" key="3">
    <source>
        <dbReference type="Proteomes" id="UP000187406"/>
    </source>
</evidence>
<reference evidence="3" key="1">
    <citation type="submission" date="2016-04" db="EMBL/GenBank/DDBJ databases">
        <title>Cephalotus genome sequencing.</title>
        <authorList>
            <person name="Fukushima K."/>
            <person name="Hasebe M."/>
            <person name="Fang X."/>
        </authorList>
    </citation>
    <scope>NUCLEOTIDE SEQUENCE [LARGE SCALE GENOMIC DNA]</scope>
    <source>
        <strain evidence="3">cv. St1</strain>
    </source>
</reference>
<dbReference type="EMBL" id="BDDD01006058">
    <property type="protein sequence ID" value="GAV90237.1"/>
    <property type="molecule type" value="Genomic_DNA"/>
</dbReference>
<keyword evidence="3" id="KW-1185">Reference proteome</keyword>
<protein>
    <recommendedName>
        <fullName evidence="1">DUF7910 domain-containing protein</fullName>
    </recommendedName>
</protein>